<dbReference type="EMBL" id="CAJNOV010000076">
    <property type="protein sequence ID" value="CAF0975901.1"/>
    <property type="molecule type" value="Genomic_DNA"/>
</dbReference>
<evidence type="ECO:0000313" key="9">
    <source>
        <dbReference type="EMBL" id="CAF4150037.1"/>
    </source>
</evidence>
<dbReference type="EMBL" id="CAJNRE010000029">
    <property type="protein sequence ID" value="CAF1906244.1"/>
    <property type="molecule type" value="Genomic_DNA"/>
</dbReference>
<dbReference type="InterPro" id="IPR037663">
    <property type="entry name" value="Mosmo"/>
</dbReference>
<reference evidence="7" key="1">
    <citation type="submission" date="2021-02" db="EMBL/GenBank/DDBJ databases">
        <authorList>
            <person name="Nowell W R."/>
        </authorList>
    </citation>
    <scope>NUCLEOTIDE SEQUENCE</scope>
</reference>
<evidence type="ECO:0000256" key="5">
    <source>
        <dbReference type="SAM" id="Phobius"/>
    </source>
</evidence>
<evidence type="ECO:0000313" key="8">
    <source>
        <dbReference type="EMBL" id="CAF1906244.1"/>
    </source>
</evidence>
<gene>
    <name evidence="9" type="ORF">BYL167_LOCUS21484</name>
    <name evidence="6" type="ORF">CJN711_LOCUS1112</name>
    <name evidence="7" type="ORF">KQP761_LOCUS7704</name>
    <name evidence="8" type="ORF">MBJ925_LOCUS458</name>
</gene>
<evidence type="ECO:0000313" key="10">
    <source>
        <dbReference type="Proteomes" id="UP000663834"/>
    </source>
</evidence>
<dbReference type="GO" id="GO:0006869">
    <property type="term" value="P:lipid transport"/>
    <property type="evidence" value="ECO:0007669"/>
    <property type="project" value="UniProtKB-KW"/>
</dbReference>
<keyword evidence="5" id="KW-1133">Transmembrane helix</keyword>
<accession>A0A815I2V7</accession>
<dbReference type="GO" id="GO:0032934">
    <property type="term" value="F:sterol binding"/>
    <property type="evidence" value="ECO:0007669"/>
    <property type="project" value="TreeGrafter"/>
</dbReference>
<keyword evidence="3" id="KW-0445">Lipid transport</keyword>
<dbReference type="GO" id="GO:0005886">
    <property type="term" value="C:plasma membrane"/>
    <property type="evidence" value="ECO:0007669"/>
    <property type="project" value="TreeGrafter"/>
</dbReference>
<dbReference type="PROSITE" id="PS01013">
    <property type="entry name" value="OSBP"/>
    <property type="match status" value="1"/>
</dbReference>
<dbReference type="SUPFAM" id="SSF144000">
    <property type="entry name" value="Oxysterol-binding protein-like"/>
    <property type="match status" value="1"/>
</dbReference>
<dbReference type="Proteomes" id="UP000663834">
    <property type="component" value="Unassembled WGS sequence"/>
</dbReference>
<comment type="caution">
    <text evidence="7">The sequence shown here is derived from an EMBL/GenBank/DDBJ whole genome shotgun (WGS) entry which is preliminary data.</text>
</comment>
<dbReference type="Proteomes" id="UP000681967">
    <property type="component" value="Unassembled WGS sequence"/>
</dbReference>
<dbReference type="Pfam" id="PF01237">
    <property type="entry name" value="Oxysterol_BP"/>
    <property type="match status" value="1"/>
</dbReference>
<dbReference type="AlphaFoldDB" id="A0A815I2V7"/>
<dbReference type="Proteomes" id="UP000663824">
    <property type="component" value="Unassembled WGS sequence"/>
</dbReference>
<dbReference type="InterPro" id="IPR037239">
    <property type="entry name" value="OSBP_sf"/>
</dbReference>
<feature type="transmembrane region" description="Helical" evidence="5">
    <location>
        <begin position="105"/>
        <end position="127"/>
    </location>
</feature>
<feature type="region of interest" description="Disordered" evidence="4">
    <location>
        <begin position="358"/>
        <end position="377"/>
    </location>
</feature>
<feature type="transmembrane region" description="Helical" evidence="5">
    <location>
        <begin position="68"/>
        <end position="93"/>
    </location>
</feature>
<sequence length="628" mass="71372">MVTLDRLVLLSTALFATAALLVLISISRPKWILSVNKGETSLGLIEMCILSSLTAYEQKCFIPNKVRLAWVIAFGLATVAIGLLIVTIILFVISQHGQTSTIVYGRLAGFIAMIFLCLSTVLFPMGFDSEIIGGSPFQLPTDYRIGSSYIAFICGTWLTVISAMVAGKMCLPRVIEEMTVNLETTRRTLPAPMLDRSSYSIFSVIKQAIGKDLTRFSIPVVWNEPLSFLQRVAECLEYSTLLDQAVVADTIVERFHLITAFVISTLSAHLERMSKPFNPLLGETYELNMKGNAQFHYVAEQVCHHPPVTAVHVNGQNWTLSANIEPKIKFHGTNVVAVSEGRWVFRVKKNSSLSRSSSQASFQSCNDEEEQSDNEIEDEYTWKTPTVIVHNVLFGRLWCEFQGQVDIRHLQSKQRSLVTIKPHSWFASQSTKTAELFKYTGFIYDGKEKLGAYHGNYGHCYYAIDNIDEFQLKSSISCSANGHNCVHLNSTALVSTPCDHLILPSSRRIWNRSLSLMTDNELASRYQYYFFTPFAASLNEQTDSLKLPPTDSRFRKDIYYLEKGDIDAASQEKHRLEEQQRADAKKREREFEPLWFKKDDNDEYIYTEKYEQRKFDHCPKLFSQSPDR</sequence>
<evidence type="ECO:0000313" key="6">
    <source>
        <dbReference type="EMBL" id="CAF0975901.1"/>
    </source>
</evidence>
<comment type="similarity">
    <text evidence="2">Belongs to the OSBP family.</text>
</comment>
<dbReference type="OrthoDB" id="416222at2759"/>
<name>A0A815I2V7_9BILA</name>
<dbReference type="GO" id="GO:0097038">
    <property type="term" value="C:perinuclear endoplasmic reticulum"/>
    <property type="evidence" value="ECO:0007669"/>
    <property type="project" value="TreeGrafter"/>
</dbReference>
<keyword evidence="1" id="KW-0446">Lipid-binding</keyword>
<dbReference type="InterPro" id="IPR000648">
    <property type="entry name" value="Oxysterol-bd"/>
</dbReference>
<dbReference type="PANTHER" id="PTHR10972:SF209">
    <property type="entry name" value="OXYSTEROL-BINDING PROTEIN"/>
    <property type="match status" value="1"/>
</dbReference>
<dbReference type="PANTHER" id="PTHR10972">
    <property type="entry name" value="OXYSTEROL-BINDING PROTEIN-RELATED"/>
    <property type="match status" value="1"/>
</dbReference>
<protein>
    <recommendedName>
        <fullName evidence="3">Oxysterol-binding protein</fullName>
    </recommendedName>
</protein>
<evidence type="ECO:0000313" key="7">
    <source>
        <dbReference type="EMBL" id="CAF1360478.1"/>
    </source>
</evidence>
<evidence type="ECO:0000256" key="2">
    <source>
        <dbReference type="RuleBase" id="RU003844"/>
    </source>
</evidence>
<proteinExistence type="inferred from homology"/>
<keyword evidence="5" id="KW-0812">Transmembrane</keyword>
<dbReference type="EMBL" id="CAJOBH010009826">
    <property type="protein sequence ID" value="CAF4150037.1"/>
    <property type="molecule type" value="Genomic_DNA"/>
</dbReference>
<evidence type="ECO:0000256" key="3">
    <source>
        <dbReference type="RuleBase" id="RU003845"/>
    </source>
</evidence>
<feature type="transmembrane region" description="Helical" evidence="5">
    <location>
        <begin position="147"/>
        <end position="166"/>
    </location>
</feature>
<evidence type="ECO:0000256" key="1">
    <source>
        <dbReference type="ARBA" id="ARBA00023121"/>
    </source>
</evidence>
<keyword evidence="5" id="KW-0472">Membrane</keyword>
<dbReference type="InterPro" id="IPR018494">
    <property type="entry name" value="Oxysterol-bd_CS"/>
</dbReference>
<dbReference type="Proteomes" id="UP000663855">
    <property type="component" value="Unassembled WGS sequence"/>
</dbReference>
<dbReference type="Gene3D" id="3.30.70.3490">
    <property type="match status" value="1"/>
</dbReference>
<dbReference type="EMBL" id="CAJNOW010002665">
    <property type="protein sequence ID" value="CAF1360478.1"/>
    <property type="molecule type" value="Genomic_DNA"/>
</dbReference>
<evidence type="ECO:0000256" key="4">
    <source>
        <dbReference type="SAM" id="MobiDB-lite"/>
    </source>
</evidence>
<feature type="transmembrane region" description="Helical" evidence="5">
    <location>
        <begin position="6"/>
        <end position="26"/>
    </location>
</feature>
<keyword evidence="3" id="KW-0813">Transport</keyword>
<dbReference type="GO" id="GO:0005829">
    <property type="term" value="C:cytosol"/>
    <property type="evidence" value="ECO:0007669"/>
    <property type="project" value="TreeGrafter"/>
</dbReference>
<feature type="compositionally biased region" description="Acidic residues" evidence="4">
    <location>
        <begin position="366"/>
        <end position="377"/>
    </location>
</feature>
<organism evidence="7 10">
    <name type="scientific">Rotaria magnacalcarata</name>
    <dbReference type="NCBI Taxonomy" id="392030"/>
    <lineage>
        <taxon>Eukaryota</taxon>
        <taxon>Metazoa</taxon>
        <taxon>Spiralia</taxon>
        <taxon>Gnathifera</taxon>
        <taxon>Rotifera</taxon>
        <taxon>Eurotatoria</taxon>
        <taxon>Bdelloidea</taxon>
        <taxon>Philodinida</taxon>
        <taxon>Philodinidae</taxon>
        <taxon>Rotaria</taxon>
    </lineage>
</organism>
<dbReference type="Pfam" id="PF18800">
    <property type="entry name" value="Atthog"/>
    <property type="match status" value="1"/>
</dbReference>
<dbReference type="Gene3D" id="2.40.160.120">
    <property type="match status" value="1"/>
</dbReference>